<protein>
    <recommendedName>
        <fullName evidence="4">CAAX protease self-immunity</fullName>
    </recommendedName>
</protein>
<keyword evidence="3" id="KW-1185">Reference proteome</keyword>
<feature type="transmembrane region" description="Helical" evidence="1">
    <location>
        <begin position="78"/>
        <end position="98"/>
    </location>
</feature>
<evidence type="ECO:0000313" key="3">
    <source>
        <dbReference type="Proteomes" id="UP001314796"/>
    </source>
</evidence>
<reference evidence="2 3" key="1">
    <citation type="submission" date="2021-01" db="EMBL/GenBank/DDBJ databases">
        <title>Genomic Encyclopedia of Type Strains, Phase IV (KMG-IV): sequencing the most valuable type-strain genomes for metagenomic binning, comparative biology and taxonomic classification.</title>
        <authorList>
            <person name="Goeker M."/>
        </authorList>
    </citation>
    <scope>NUCLEOTIDE SEQUENCE [LARGE SCALE GENOMIC DNA]</scope>
    <source>
        <strain evidence="2 3">DSM 25890</strain>
    </source>
</reference>
<dbReference type="RefSeq" id="WP_204401315.1">
    <property type="nucleotide sequence ID" value="NZ_JAFBEE010000006.1"/>
</dbReference>
<evidence type="ECO:0000256" key="1">
    <source>
        <dbReference type="SAM" id="Phobius"/>
    </source>
</evidence>
<dbReference type="EMBL" id="JAFBEE010000006">
    <property type="protein sequence ID" value="MBM7614780.1"/>
    <property type="molecule type" value="Genomic_DNA"/>
</dbReference>
<feature type="transmembrane region" description="Helical" evidence="1">
    <location>
        <begin position="104"/>
        <end position="122"/>
    </location>
</feature>
<organism evidence="2 3">
    <name type="scientific">Alkaliphilus hydrothermalis</name>
    <dbReference type="NCBI Taxonomy" id="1482730"/>
    <lineage>
        <taxon>Bacteria</taxon>
        <taxon>Bacillati</taxon>
        <taxon>Bacillota</taxon>
        <taxon>Clostridia</taxon>
        <taxon>Peptostreptococcales</taxon>
        <taxon>Natronincolaceae</taxon>
        <taxon>Alkaliphilus</taxon>
    </lineage>
</organism>
<accession>A0ABS2NPB1</accession>
<evidence type="ECO:0008006" key="4">
    <source>
        <dbReference type="Google" id="ProtNLM"/>
    </source>
</evidence>
<evidence type="ECO:0000313" key="2">
    <source>
        <dbReference type="EMBL" id="MBM7614780.1"/>
    </source>
</evidence>
<gene>
    <name evidence="2" type="ORF">JOC73_001294</name>
</gene>
<comment type="caution">
    <text evidence="2">The sequence shown here is derived from an EMBL/GenBank/DDBJ whole genome shotgun (WGS) entry which is preliminary data.</text>
</comment>
<dbReference type="Proteomes" id="UP001314796">
    <property type="component" value="Unassembled WGS sequence"/>
</dbReference>
<feature type="transmembrane region" description="Helical" evidence="1">
    <location>
        <begin position="42"/>
        <end position="66"/>
    </location>
</feature>
<keyword evidence="1" id="KW-1133">Transmembrane helix</keyword>
<proteinExistence type="predicted"/>
<keyword evidence="1" id="KW-0812">Transmembrane</keyword>
<sequence length="126" mass="13885">MFIFSGIIAAAFAYLCNKVILKRFGSNSLVAFVPFIEEFSKSIAAVLMSTHIVGTHFVFGCIEGIYDIVTSSKKIGNLAALASVVSHSFFGLITYITFGKSDSILIAVLVAWVFHSAWNWYITKYL</sequence>
<name>A0ABS2NPB1_9FIRM</name>
<keyword evidence="1" id="KW-0472">Membrane</keyword>